<dbReference type="AlphaFoldDB" id="A0ABD5RI68"/>
<evidence type="ECO:0000313" key="1">
    <source>
        <dbReference type="EMBL" id="MFC5970051.1"/>
    </source>
</evidence>
<gene>
    <name evidence="1" type="ORF">ACFPYI_01785</name>
</gene>
<proteinExistence type="predicted"/>
<organism evidence="1 2">
    <name type="scientific">Halomarina salina</name>
    <dbReference type="NCBI Taxonomy" id="1872699"/>
    <lineage>
        <taxon>Archaea</taxon>
        <taxon>Methanobacteriati</taxon>
        <taxon>Methanobacteriota</taxon>
        <taxon>Stenosarchaea group</taxon>
        <taxon>Halobacteria</taxon>
        <taxon>Halobacteriales</taxon>
        <taxon>Natronomonadaceae</taxon>
        <taxon>Halomarina</taxon>
    </lineage>
</organism>
<accession>A0ABD5RI68</accession>
<protein>
    <submittedName>
        <fullName evidence="1">MarR family transcriptional regulator</fullName>
    </submittedName>
</protein>
<reference evidence="1 2" key="1">
    <citation type="journal article" date="2019" name="Int. J. Syst. Evol. Microbiol.">
        <title>The Global Catalogue of Microorganisms (GCM) 10K type strain sequencing project: providing services to taxonomists for standard genome sequencing and annotation.</title>
        <authorList>
            <consortium name="The Broad Institute Genomics Platform"/>
            <consortium name="The Broad Institute Genome Sequencing Center for Infectious Disease"/>
            <person name="Wu L."/>
            <person name="Ma J."/>
        </authorList>
    </citation>
    <scope>NUCLEOTIDE SEQUENCE [LARGE SCALE GENOMIC DNA]</scope>
    <source>
        <strain evidence="1 2">CGMCC 1.12543</strain>
    </source>
</reference>
<sequence length="88" mass="9729">MNPDDLDELDRAILDVLTEGRADGEPWGIATPAVVLAALEEQGYDSPPVRQTINNRMKNMSLAGHLSNRFGKGEYMLVDDPRDDTITD</sequence>
<dbReference type="EMBL" id="JBHSQH010000001">
    <property type="protein sequence ID" value="MFC5970051.1"/>
    <property type="molecule type" value="Genomic_DNA"/>
</dbReference>
<keyword evidence="2" id="KW-1185">Reference proteome</keyword>
<dbReference type="Proteomes" id="UP001596099">
    <property type="component" value="Unassembled WGS sequence"/>
</dbReference>
<evidence type="ECO:0000313" key="2">
    <source>
        <dbReference type="Proteomes" id="UP001596099"/>
    </source>
</evidence>
<name>A0ABD5RI68_9EURY</name>
<comment type="caution">
    <text evidence="1">The sequence shown here is derived from an EMBL/GenBank/DDBJ whole genome shotgun (WGS) entry which is preliminary data.</text>
</comment>
<dbReference type="RefSeq" id="WP_247418683.1">
    <property type="nucleotide sequence ID" value="NZ_JALLGW010000002.1"/>
</dbReference>